<accession>A0A0C3MC15</accession>
<dbReference type="Proteomes" id="UP000054248">
    <property type="component" value="Unassembled WGS sequence"/>
</dbReference>
<dbReference type="OrthoDB" id="10384595at2759"/>
<evidence type="ECO:0000313" key="2">
    <source>
        <dbReference type="EMBL" id="KIO31287.1"/>
    </source>
</evidence>
<reference evidence="3" key="2">
    <citation type="submission" date="2015-01" db="EMBL/GenBank/DDBJ databases">
        <title>Evolutionary Origins and Diversification of the Mycorrhizal Mutualists.</title>
        <authorList>
            <consortium name="DOE Joint Genome Institute"/>
            <consortium name="Mycorrhizal Genomics Consortium"/>
            <person name="Kohler A."/>
            <person name="Kuo A."/>
            <person name="Nagy L.G."/>
            <person name="Floudas D."/>
            <person name="Copeland A."/>
            <person name="Barry K.W."/>
            <person name="Cichocki N."/>
            <person name="Veneault-Fourrey C."/>
            <person name="LaButti K."/>
            <person name="Lindquist E.A."/>
            <person name="Lipzen A."/>
            <person name="Lundell T."/>
            <person name="Morin E."/>
            <person name="Murat C."/>
            <person name="Riley R."/>
            <person name="Ohm R."/>
            <person name="Sun H."/>
            <person name="Tunlid A."/>
            <person name="Henrissat B."/>
            <person name="Grigoriev I.V."/>
            <person name="Hibbett D.S."/>
            <person name="Martin F."/>
        </authorList>
    </citation>
    <scope>NUCLEOTIDE SEQUENCE [LARGE SCALE GENOMIC DNA]</scope>
    <source>
        <strain evidence="3">MUT 4182</strain>
    </source>
</reference>
<keyword evidence="3" id="KW-1185">Reference proteome</keyword>
<name>A0A0C3MC15_9AGAM</name>
<dbReference type="AlphaFoldDB" id="A0A0C3MC15"/>
<feature type="compositionally biased region" description="Basic and acidic residues" evidence="1">
    <location>
        <begin position="100"/>
        <end position="122"/>
    </location>
</feature>
<reference evidence="2 3" key="1">
    <citation type="submission" date="2014-04" db="EMBL/GenBank/DDBJ databases">
        <authorList>
            <consortium name="DOE Joint Genome Institute"/>
            <person name="Kuo A."/>
            <person name="Girlanda M."/>
            <person name="Perotto S."/>
            <person name="Kohler A."/>
            <person name="Nagy L.G."/>
            <person name="Floudas D."/>
            <person name="Copeland A."/>
            <person name="Barry K.W."/>
            <person name="Cichocki N."/>
            <person name="Veneault-Fourrey C."/>
            <person name="LaButti K."/>
            <person name="Lindquist E.A."/>
            <person name="Lipzen A."/>
            <person name="Lundell T."/>
            <person name="Morin E."/>
            <person name="Murat C."/>
            <person name="Sun H."/>
            <person name="Tunlid A."/>
            <person name="Henrissat B."/>
            <person name="Grigoriev I.V."/>
            <person name="Hibbett D.S."/>
            <person name="Martin F."/>
            <person name="Nordberg H.P."/>
            <person name="Cantor M.N."/>
            <person name="Hua S.X."/>
        </authorList>
    </citation>
    <scope>NUCLEOTIDE SEQUENCE [LARGE SCALE GENOMIC DNA]</scope>
    <source>
        <strain evidence="2 3">MUT 4182</strain>
    </source>
</reference>
<feature type="region of interest" description="Disordered" evidence="1">
    <location>
        <begin position="68"/>
        <end position="179"/>
    </location>
</feature>
<evidence type="ECO:0000313" key="3">
    <source>
        <dbReference type="Proteomes" id="UP000054248"/>
    </source>
</evidence>
<feature type="compositionally biased region" description="Pro residues" evidence="1">
    <location>
        <begin position="78"/>
        <end position="90"/>
    </location>
</feature>
<feature type="region of interest" description="Disordered" evidence="1">
    <location>
        <begin position="14"/>
        <end position="43"/>
    </location>
</feature>
<dbReference type="HOGENOM" id="CLU_1327246_0_0_1"/>
<gene>
    <name evidence="2" type="ORF">M407DRAFT_241835</name>
</gene>
<protein>
    <submittedName>
        <fullName evidence="2">Uncharacterized protein</fullName>
    </submittedName>
</protein>
<proteinExistence type="predicted"/>
<dbReference type="EMBL" id="KN822964">
    <property type="protein sequence ID" value="KIO31287.1"/>
    <property type="molecule type" value="Genomic_DNA"/>
</dbReference>
<sequence length="207" mass="22631">MAPSLFAQIFGCCMGRSESPNSETDPLIDDDGDGPIIRQPPPPVVIQSEDALLAELIREAESKMVNVQDDHPFMLVPPLRPSPSPSPPSGSQPWTPDGDYPEHSPGRVNEDSHSEPILDVKLIKAPRSKSRKMNGLGRGRDRTRANGSPLVVNGDGTQESDEPLKAAPLTRPDDDLLSRLPDDVRQSLLDGFRLRDSGRVVQTWDDT</sequence>
<evidence type="ECO:0000256" key="1">
    <source>
        <dbReference type="SAM" id="MobiDB-lite"/>
    </source>
</evidence>
<organism evidence="2 3">
    <name type="scientific">Tulasnella calospora MUT 4182</name>
    <dbReference type="NCBI Taxonomy" id="1051891"/>
    <lineage>
        <taxon>Eukaryota</taxon>
        <taxon>Fungi</taxon>
        <taxon>Dikarya</taxon>
        <taxon>Basidiomycota</taxon>
        <taxon>Agaricomycotina</taxon>
        <taxon>Agaricomycetes</taxon>
        <taxon>Cantharellales</taxon>
        <taxon>Tulasnellaceae</taxon>
        <taxon>Tulasnella</taxon>
    </lineage>
</organism>